<proteinExistence type="predicted"/>
<evidence type="ECO:0000313" key="2">
    <source>
        <dbReference type="Proteomes" id="UP000548632"/>
    </source>
</evidence>
<sequence>MRTDTLFYRLFQDWPGLVLELAGLDPTIPGYQLQAPEIKQTGFRLDGVLMPPAARPELPIVFIETQFQYDADFHGRWFAELFLYLYRHSTEREWRAVTLFANRKTEQGPQRRQP</sequence>
<name>A0A839HET2_9GAMM</name>
<organism evidence="1 2">
    <name type="scientific">Thiospirillum jenense</name>
    <dbReference type="NCBI Taxonomy" id="1653858"/>
    <lineage>
        <taxon>Bacteria</taxon>
        <taxon>Pseudomonadati</taxon>
        <taxon>Pseudomonadota</taxon>
        <taxon>Gammaproteobacteria</taxon>
        <taxon>Chromatiales</taxon>
        <taxon>Chromatiaceae</taxon>
        <taxon>Thiospirillum</taxon>
    </lineage>
</organism>
<feature type="non-terminal residue" evidence="1">
    <location>
        <position position="114"/>
    </location>
</feature>
<gene>
    <name evidence="1" type="ORF">HUK38_14725</name>
</gene>
<protein>
    <submittedName>
        <fullName evidence="1">DUF2887 domain-containing protein</fullName>
    </submittedName>
</protein>
<dbReference type="Proteomes" id="UP000548632">
    <property type="component" value="Unassembled WGS sequence"/>
</dbReference>
<dbReference type="AlphaFoldDB" id="A0A839HET2"/>
<evidence type="ECO:0000313" key="1">
    <source>
        <dbReference type="EMBL" id="MBB1127455.1"/>
    </source>
</evidence>
<dbReference type="EMBL" id="JABVCQ010000103">
    <property type="protein sequence ID" value="MBB1127455.1"/>
    <property type="molecule type" value="Genomic_DNA"/>
</dbReference>
<dbReference type="PANTHER" id="PTHR35586:SF2">
    <property type="entry name" value="SLL1542 PROTEIN"/>
    <property type="match status" value="1"/>
</dbReference>
<dbReference type="InterPro" id="IPR022573">
    <property type="entry name" value="DUF2887"/>
</dbReference>
<dbReference type="Pfam" id="PF11103">
    <property type="entry name" value="DUF2887"/>
    <property type="match status" value="1"/>
</dbReference>
<comment type="caution">
    <text evidence="1">The sequence shown here is derived from an EMBL/GenBank/DDBJ whole genome shotgun (WGS) entry which is preliminary data.</text>
</comment>
<dbReference type="PANTHER" id="PTHR35586">
    <property type="entry name" value="SLL1691 PROTEIN"/>
    <property type="match status" value="1"/>
</dbReference>
<accession>A0A839HET2</accession>
<reference evidence="1 2" key="1">
    <citation type="journal article" date="2020" name="Arch. Microbiol.">
        <title>The genome sequence of the giant phototrophic gammaproteobacterium Thiospirillum jenense gives insight into its physiological properties and phylogenetic relationships.</title>
        <authorList>
            <person name="Imhoff J.F."/>
            <person name="Meyer T.E."/>
            <person name="Kyndt J.A."/>
        </authorList>
    </citation>
    <scope>NUCLEOTIDE SEQUENCE [LARGE SCALE GENOMIC DNA]</scope>
    <source>
        <strain evidence="1 2">DSM 216</strain>
    </source>
</reference>
<keyword evidence="2" id="KW-1185">Reference proteome</keyword>
<dbReference type="RefSeq" id="WP_182585057.1">
    <property type="nucleotide sequence ID" value="NZ_JABVCQ010000103.1"/>
</dbReference>